<proteinExistence type="predicted"/>
<evidence type="ECO:0000313" key="2">
    <source>
        <dbReference type="EMBL" id="PAP74158.1"/>
    </source>
</evidence>
<feature type="compositionally biased region" description="Basic and acidic residues" evidence="1">
    <location>
        <begin position="21"/>
        <end position="36"/>
    </location>
</feature>
<organism evidence="2 3">
    <name type="scientific">Rubrivirga marina</name>
    <dbReference type="NCBI Taxonomy" id="1196024"/>
    <lineage>
        <taxon>Bacteria</taxon>
        <taxon>Pseudomonadati</taxon>
        <taxon>Rhodothermota</taxon>
        <taxon>Rhodothermia</taxon>
        <taxon>Rhodothermales</taxon>
        <taxon>Rubricoccaceae</taxon>
        <taxon>Rubrivirga</taxon>
    </lineage>
</organism>
<dbReference type="EMBL" id="MQWD01000010">
    <property type="protein sequence ID" value="PAP74158.1"/>
    <property type="molecule type" value="Genomic_DNA"/>
</dbReference>
<dbReference type="Proteomes" id="UP000216339">
    <property type="component" value="Unassembled WGS sequence"/>
</dbReference>
<dbReference type="AlphaFoldDB" id="A0A271ITB4"/>
<protein>
    <submittedName>
        <fullName evidence="2">Uncharacterized protein</fullName>
    </submittedName>
</protein>
<gene>
    <name evidence="2" type="ORF">BSZ37_21065</name>
</gene>
<keyword evidence="3" id="KW-1185">Reference proteome</keyword>
<name>A0A271ITB4_9BACT</name>
<reference evidence="2 3" key="1">
    <citation type="submission" date="2016-11" db="EMBL/GenBank/DDBJ databases">
        <title>Study of marine rhodopsin-containing bacteria.</title>
        <authorList>
            <person name="Yoshizawa S."/>
            <person name="Kumagai Y."/>
            <person name="Kogure K."/>
        </authorList>
    </citation>
    <scope>NUCLEOTIDE SEQUENCE [LARGE SCALE GENOMIC DNA]</scope>
    <source>
        <strain evidence="2 3">SAORIC-28</strain>
    </source>
</reference>
<evidence type="ECO:0000313" key="3">
    <source>
        <dbReference type="Proteomes" id="UP000216339"/>
    </source>
</evidence>
<accession>A0A271ITB4</accession>
<dbReference type="RefSeq" id="WP_095512635.1">
    <property type="nucleotide sequence ID" value="NZ_MQWD01000010.1"/>
</dbReference>
<evidence type="ECO:0000256" key="1">
    <source>
        <dbReference type="SAM" id="MobiDB-lite"/>
    </source>
</evidence>
<feature type="region of interest" description="Disordered" evidence="1">
    <location>
        <begin position="1"/>
        <end position="64"/>
    </location>
</feature>
<comment type="caution">
    <text evidence="2">The sequence shown here is derived from an EMBL/GenBank/DDBJ whole genome shotgun (WGS) entry which is preliminary data.</text>
</comment>
<sequence>MAKKTDREAMAAALGGMVSRPKPEAAEPAGTEDKETNVAPVSTVTPLAPDESVGGDGYRRTGTGYVKADGTKMVRTVVMVTEAERRRLKALALEAGLSPSDYVRRALGFV</sequence>